<dbReference type="Proteomes" id="UP000887565">
    <property type="component" value="Unplaced"/>
</dbReference>
<keyword evidence="1" id="KW-1185">Reference proteome</keyword>
<sequence>MPTQLIPQHHL</sequence>
<organism evidence="1 2">
    <name type="scientific">Romanomermis culicivorax</name>
    <name type="common">Nematode worm</name>
    <dbReference type="NCBI Taxonomy" id="13658"/>
    <lineage>
        <taxon>Eukaryota</taxon>
        <taxon>Metazoa</taxon>
        <taxon>Ecdysozoa</taxon>
        <taxon>Nematoda</taxon>
        <taxon>Enoplea</taxon>
        <taxon>Dorylaimia</taxon>
        <taxon>Mermithida</taxon>
        <taxon>Mermithoidea</taxon>
        <taxon>Mermithidae</taxon>
        <taxon>Romanomermis</taxon>
    </lineage>
</organism>
<evidence type="ECO:0000313" key="1">
    <source>
        <dbReference type="Proteomes" id="UP000887565"/>
    </source>
</evidence>
<evidence type="ECO:0000313" key="2">
    <source>
        <dbReference type="WBParaSite" id="nRc.2.0.1.t32898-RA"/>
    </source>
</evidence>
<protein>
    <submittedName>
        <fullName evidence="2">Uncharacterized protein</fullName>
    </submittedName>
</protein>
<reference evidence="2" key="1">
    <citation type="submission" date="2022-11" db="UniProtKB">
        <authorList>
            <consortium name="WormBaseParasite"/>
        </authorList>
    </citation>
    <scope>IDENTIFICATION</scope>
</reference>
<accession>A0A915K257</accession>
<dbReference type="WBParaSite" id="nRc.2.0.1.t32898-RA">
    <property type="protein sequence ID" value="nRc.2.0.1.t32898-RA"/>
    <property type="gene ID" value="nRc.2.0.1.g32898"/>
</dbReference>
<name>A0A915K257_ROMCU</name>
<proteinExistence type="predicted"/>